<evidence type="ECO:0000313" key="1">
    <source>
        <dbReference type="EMBL" id="GIY95679.1"/>
    </source>
</evidence>
<evidence type="ECO:0000313" key="2">
    <source>
        <dbReference type="Proteomes" id="UP001054945"/>
    </source>
</evidence>
<gene>
    <name evidence="1" type="ORF">CEXT_390991</name>
</gene>
<dbReference type="Proteomes" id="UP001054945">
    <property type="component" value="Unassembled WGS sequence"/>
</dbReference>
<name>A0AAV4XLW1_CAEEX</name>
<proteinExistence type="predicted"/>
<comment type="caution">
    <text evidence="1">The sequence shown here is derived from an EMBL/GenBank/DDBJ whole genome shotgun (WGS) entry which is preliminary data.</text>
</comment>
<dbReference type="AlphaFoldDB" id="A0AAV4XLW1"/>
<organism evidence="1 2">
    <name type="scientific">Caerostris extrusa</name>
    <name type="common">Bark spider</name>
    <name type="synonym">Caerostris bankana</name>
    <dbReference type="NCBI Taxonomy" id="172846"/>
    <lineage>
        <taxon>Eukaryota</taxon>
        <taxon>Metazoa</taxon>
        <taxon>Ecdysozoa</taxon>
        <taxon>Arthropoda</taxon>
        <taxon>Chelicerata</taxon>
        <taxon>Arachnida</taxon>
        <taxon>Araneae</taxon>
        <taxon>Araneomorphae</taxon>
        <taxon>Entelegynae</taxon>
        <taxon>Araneoidea</taxon>
        <taxon>Araneidae</taxon>
        <taxon>Caerostris</taxon>
    </lineage>
</organism>
<reference evidence="1 2" key="1">
    <citation type="submission" date="2021-06" db="EMBL/GenBank/DDBJ databases">
        <title>Caerostris extrusa draft genome.</title>
        <authorList>
            <person name="Kono N."/>
            <person name="Arakawa K."/>
        </authorList>
    </citation>
    <scope>NUCLEOTIDE SEQUENCE [LARGE SCALE GENOMIC DNA]</scope>
</reference>
<dbReference type="EMBL" id="BPLR01017950">
    <property type="protein sequence ID" value="GIY95679.1"/>
    <property type="molecule type" value="Genomic_DNA"/>
</dbReference>
<sequence>MHRMHSHYPGTSEKPRLLKKKGLLKQDHIVRERHPPIAFILLMRRMHRLGHQRSLVYLRVGNASSENEAFTLIASESAKMTLFANFSSPLPLFWDFRNLLL</sequence>
<accession>A0AAV4XLW1</accession>
<keyword evidence="2" id="KW-1185">Reference proteome</keyword>
<protein>
    <submittedName>
        <fullName evidence="1">Uncharacterized protein</fullName>
    </submittedName>
</protein>